<evidence type="ECO:0000256" key="1">
    <source>
        <dbReference type="ARBA" id="ARBA00023098"/>
    </source>
</evidence>
<feature type="transmembrane region" description="Helical" evidence="3">
    <location>
        <begin position="416"/>
        <end position="434"/>
    </location>
</feature>
<feature type="transmembrane region" description="Helical" evidence="3">
    <location>
        <begin position="171"/>
        <end position="191"/>
    </location>
</feature>
<evidence type="ECO:0000313" key="6">
    <source>
        <dbReference type="EMBL" id="NVN30498.1"/>
    </source>
</evidence>
<accession>A0A839UY99</accession>
<organism evidence="5 7">
    <name type="scientific">Endobacter medicaginis</name>
    <dbReference type="NCBI Taxonomy" id="1181271"/>
    <lineage>
        <taxon>Bacteria</taxon>
        <taxon>Pseudomonadati</taxon>
        <taxon>Pseudomonadota</taxon>
        <taxon>Alphaproteobacteria</taxon>
        <taxon>Acetobacterales</taxon>
        <taxon>Acetobacteraceae</taxon>
        <taxon>Endobacter</taxon>
    </lineage>
</organism>
<feature type="transmembrane region" description="Helical" evidence="3">
    <location>
        <begin position="527"/>
        <end position="548"/>
    </location>
</feature>
<evidence type="ECO:0000313" key="7">
    <source>
        <dbReference type="Proteomes" id="UP000557688"/>
    </source>
</evidence>
<dbReference type="GO" id="GO:0004623">
    <property type="term" value="F:phospholipase A2 activity"/>
    <property type="evidence" value="ECO:0007669"/>
    <property type="project" value="TreeGrafter"/>
</dbReference>
<dbReference type="GO" id="GO:0005829">
    <property type="term" value="C:cytosol"/>
    <property type="evidence" value="ECO:0007669"/>
    <property type="project" value="TreeGrafter"/>
</dbReference>
<feature type="domain" description="PNPLA" evidence="4">
    <location>
        <begin position="31"/>
        <end position="109"/>
    </location>
</feature>
<feature type="transmembrane region" description="Helical" evidence="3">
    <location>
        <begin position="142"/>
        <end position="165"/>
    </location>
</feature>
<reference evidence="5 7" key="2">
    <citation type="submission" date="2020-08" db="EMBL/GenBank/DDBJ databases">
        <title>Genomic Encyclopedia of Type Strains, Phase III (KMG-III): the genomes of soil and plant-associated and newly described type strains.</title>
        <authorList>
            <person name="Whitman W."/>
        </authorList>
    </citation>
    <scope>NUCLEOTIDE SEQUENCE [LARGE SCALE GENOMIC DNA]</scope>
    <source>
        <strain evidence="5 7">CECT 8088</strain>
    </source>
</reference>
<feature type="compositionally biased region" description="Polar residues" evidence="2">
    <location>
        <begin position="273"/>
        <end position="290"/>
    </location>
</feature>
<evidence type="ECO:0000313" key="5">
    <source>
        <dbReference type="EMBL" id="MBB3175328.1"/>
    </source>
</evidence>
<dbReference type="EMBL" id="JACHXV010000025">
    <property type="protein sequence ID" value="MBB3175328.1"/>
    <property type="molecule type" value="Genomic_DNA"/>
</dbReference>
<dbReference type="RefSeq" id="WP_176624080.1">
    <property type="nucleotide sequence ID" value="NZ_JABXXQ010000163.1"/>
</dbReference>
<dbReference type="GO" id="GO:0046475">
    <property type="term" value="P:glycerophospholipid catabolic process"/>
    <property type="evidence" value="ECO:0007669"/>
    <property type="project" value="TreeGrafter"/>
</dbReference>
<evidence type="ECO:0000259" key="4">
    <source>
        <dbReference type="Pfam" id="PF01734"/>
    </source>
</evidence>
<feature type="transmembrane region" description="Helical" evidence="3">
    <location>
        <begin position="220"/>
        <end position="239"/>
    </location>
</feature>
<feature type="transmembrane region" description="Helical" evidence="3">
    <location>
        <begin position="347"/>
        <end position="366"/>
    </location>
</feature>
<proteinExistence type="predicted"/>
<dbReference type="Proteomes" id="UP000557688">
    <property type="component" value="Unassembled WGS sequence"/>
</dbReference>
<sequence length="944" mass="102963">MTDAPRNTCDFAEVFKHEKKCLGEEQDLTALCLSGGGVRSAAFALGCLQALARTGLLKQFSYLSTVSGGGYIGGWLTRLIDDNDGDVEKVETILAETALPDDRLDRLRRYVNYLTPRPGPASSDTWQGVVLWLRNTAINWMIFLPLLTGVAILPLLYAAIILAGRSATSDAVTIFGVLVAFLYLYCVYWTCADLPSHRAPPSKLDEPQRLATVRRLRNRIVYLLLVCALALPTICVSRLNVSNCYMGSLAPHVGNAQCVQAATPQPAAGGASDQRSTTCDVHDPNNPTTASEPSLWAALLPVPIGMLIASTLAYIAAWFHAPKATKASQANRQLGPHDVYQAGLKPWLLASSISAGFVLAGLRLAWGCDAVWFTLIAAPWLMLAELVRSTVYVALRDSGRFSDLDREWLARLSGERLKLTAAFGLLVAAVIVVPDRLLVHADSTKTWILALFGLSSGPASATLGHSILTKAIPEVTRSRRAWIETIATLSVWVFMTGLLIILGHLASRLCDAVALETQDVWPAVLSPWARVCILCACLAIATALVLALDNYINFNLFSMHATYRNRLIRAFLGTATAKPRSSDAYTSFSTGDNLRMEASFEKRCGTGKKANKVLYPVIGMTLNRTTGADTARAQRKAAPFTVTPHYCGSSFLRHAATSQSNAPTSPPNAATVPIAPQSAYLRTAKFFITPEKLTGEKDERKGITLGTAMALSGAAISPNRGYASSPTLALIMTLFNVRLGAWYPNPFYTRKSSGGRFGWLNFRGKTVVSLIDELLGRSDELKPLVYLSDGGHFDNLGLYEMLQRHCRRILVIDAGEDGNYRYADLGRTLEHARVDLGIEVDFGKTLQIGQSKTESRLASAKIIYPGNPGPPGQLLYLKPWVPHDAPARIRAYDESNIDFPHRPTLNQFFQESDFENYRALGEHLMTLAMTRSGQSCMTLSDLIS</sequence>
<feature type="transmembrane region" description="Helical" evidence="3">
    <location>
        <begin position="446"/>
        <end position="469"/>
    </location>
</feature>
<dbReference type="Pfam" id="PF01734">
    <property type="entry name" value="Patatin"/>
    <property type="match status" value="1"/>
</dbReference>
<evidence type="ECO:0000256" key="2">
    <source>
        <dbReference type="SAM" id="MobiDB-lite"/>
    </source>
</evidence>
<feature type="transmembrane region" description="Helical" evidence="3">
    <location>
        <begin position="295"/>
        <end position="319"/>
    </location>
</feature>
<keyword evidence="3" id="KW-0812">Transmembrane</keyword>
<keyword evidence="1" id="KW-0443">Lipid metabolism</keyword>
<dbReference type="InterPro" id="IPR016035">
    <property type="entry name" value="Acyl_Trfase/lysoPLipase"/>
</dbReference>
<evidence type="ECO:0000256" key="3">
    <source>
        <dbReference type="SAM" id="Phobius"/>
    </source>
</evidence>
<gene>
    <name evidence="5" type="ORF">FHR90_003182</name>
    <name evidence="6" type="ORF">HUK83_09155</name>
</gene>
<reference evidence="6 8" key="1">
    <citation type="submission" date="2020-06" db="EMBL/GenBank/DDBJ databases">
        <title>Description of novel acetic acid bacteria.</title>
        <authorList>
            <person name="Sombolestani A."/>
        </authorList>
    </citation>
    <scope>NUCLEOTIDE SEQUENCE [LARGE SCALE GENOMIC DNA]</scope>
    <source>
        <strain evidence="6 8">LMG 26838</strain>
    </source>
</reference>
<keyword evidence="3" id="KW-1133">Transmembrane helix</keyword>
<feature type="transmembrane region" description="Helical" evidence="3">
    <location>
        <begin position="372"/>
        <end position="395"/>
    </location>
</feature>
<dbReference type="Gene3D" id="3.40.1090.10">
    <property type="entry name" value="Cytosolic phospholipase A2 catalytic domain"/>
    <property type="match status" value="1"/>
</dbReference>
<comment type="caution">
    <text evidence="5">The sequence shown here is derived from an EMBL/GenBank/DDBJ whole genome shotgun (WGS) entry which is preliminary data.</text>
</comment>
<dbReference type="InterPro" id="IPR002641">
    <property type="entry name" value="PNPLA_dom"/>
</dbReference>
<feature type="transmembrane region" description="Helical" evidence="3">
    <location>
        <begin position="481"/>
        <end position="507"/>
    </location>
</feature>
<dbReference type="PANTHER" id="PTHR10728:SF40">
    <property type="entry name" value="PATATIN FAMILY PROTEIN"/>
    <property type="match status" value="1"/>
</dbReference>
<keyword evidence="7" id="KW-1185">Reference proteome</keyword>
<keyword evidence="3" id="KW-0472">Membrane</keyword>
<dbReference type="PANTHER" id="PTHR10728">
    <property type="entry name" value="CYTOSOLIC PHOSPHOLIPASE A2"/>
    <property type="match status" value="1"/>
</dbReference>
<feature type="region of interest" description="Disordered" evidence="2">
    <location>
        <begin position="267"/>
        <end position="290"/>
    </location>
</feature>
<dbReference type="EMBL" id="JABXXQ010000163">
    <property type="protein sequence ID" value="NVN30498.1"/>
    <property type="molecule type" value="Genomic_DNA"/>
</dbReference>
<dbReference type="Proteomes" id="UP000565205">
    <property type="component" value="Unassembled WGS sequence"/>
</dbReference>
<dbReference type="SUPFAM" id="SSF52151">
    <property type="entry name" value="FabD/lysophospholipase-like"/>
    <property type="match status" value="1"/>
</dbReference>
<protein>
    <submittedName>
        <fullName evidence="6">Patatin-like phospholipase family protein</fullName>
    </submittedName>
</protein>
<dbReference type="AlphaFoldDB" id="A0A839UY99"/>
<evidence type="ECO:0000313" key="8">
    <source>
        <dbReference type="Proteomes" id="UP000565205"/>
    </source>
</evidence>
<name>A0A839UY99_9PROT</name>